<dbReference type="InterPro" id="IPR020483">
    <property type="entry name" value="Uncharacterised_YgbA"/>
</dbReference>
<accession>G5GK10</accession>
<dbReference type="NCBIfam" id="NF007714">
    <property type="entry name" value="PRK10410.1-2"/>
    <property type="match status" value="1"/>
</dbReference>
<dbReference type="EMBL" id="ACZL01000032">
    <property type="protein sequence ID" value="EHI54888.1"/>
    <property type="molecule type" value="Genomic_DNA"/>
</dbReference>
<gene>
    <name evidence="1" type="ORF">HMPREF9333_01900</name>
</gene>
<dbReference type="HOGENOM" id="CLU_138593_0_0_9"/>
<dbReference type="eggNOG" id="ENOG5032ZJK">
    <property type="taxonomic scope" value="Bacteria"/>
</dbReference>
<evidence type="ECO:0000313" key="1">
    <source>
        <dbReference type="EMBL" id="EHI54888.1"/>
    </source>
</evidence>
<reference evidence="1 2" key="1">
    <citation type="submission" date="2011-08" db="EMBL/GenBank/DDBJ databases">
        <title>The Genome Sequence of Johnsonella ignava ATCC 51276.</title>
        <authorList>
            <consortium name="The Broad Institute Genome Sequencing Platform"/>
            <person name="Earl A."/>
            <person name="Ward D."/>
            <person name="Feldgarden M."/>
            <person name="Gevers D."/>
            <person name="Izard J."/>
            <person name="Blanton J.M."/>
            <person name="Baranova O.V."/>
            <person name="Dewhirst F.E."/>
            <person name="Young S.K."/>
            <person name="Zeng Q."/>
            <person name="Gargeya S."/>
            <person name="Fitzgerald M."/>
            <person name="Haas B."/>
            <person name="Abouelleil A."/>
            <person name="Alvarado L."/>
            <person name="Arachchi H.M."/>
            <person name="Berlin A."/>
            <person name="Brown A."/>
            <person name="Chapman S.B."/>
            <person name="Chen Z."/>
            <person name="Dunbar C."/>
            <person name="Freedman E."/>
            <person name="Gearin G."/>
            <person name="Gellesch M."/>
            <person name="Goldberg J."/>
            <person name="Griggs A."/>
            <person name="Gujja S."/>
            <person name="Heiman D."/>
            <person name="Howarth C."/>
            <person name="Larson L."/>
            <person name="Lui A."/>
            <person name="MacDonald P.J.P."/>
            <person name="Montmayeur A."/>
            <person name="Murphy C."/>
            <person name="Neiman D."/>
            <person name="Pearson M."/>
            <person name="Priest M."/>
            <person name="Roberts A."/>
            <person name="Saif S."/>
            <person name="Shea T."/>
            <person name="Shenoy N."/>
            <person name="Sisk P."/>
            <person name="Stolte C."/>
            <person name="Sykes S."/>
            <person name="Wortman J."/>
            <person name="Nusbaum C."/>
            <person name="Birren B."/>
        </authorList>
    </citation>
    <scope>NUCLEOTIDE SEQUENCE [LARGE SCALE GENOMIC DNA]</scope>
    <source>
        <strain evidence="1 2">ATCC 51276</strain>
    </source>
</reference>
<evidence type="ECO:0008006" key="3">
    <source>
        <dbReference type="Google" id="ProtNLM"/>
    </source>
</evidence>
<name>G5GK10_9FIRM</name>
<protein>
    <recommendedName>
        <fullName evidence="3">Nitrous oxide-stimulated promoter</fullName>
    </recommendedName>
</protein>
<comment type="caution">
    <text evidence="1">The sequence shown here is derived from an EMBL/GenBank/DDBJ whole genome shotgun (WGS) entry which is preliminary data.</text>
</comment>
<dbReference type="OrthoDB" id="164329at2"/>
<keyword evidence="2" id="KW-1185">Reference proteome</keyword>
<evidence type="ECO:0000313" key="2">
    <source>
        <dbReference type="Proteomes" id="UP000003011"/>
    </source>
</evidence>
<dbReference type="Proteomes" id="UP000003011">
    <property type="component" value="Unassembled WGS sequence"/>
</dbReference>
<dbReference type="AlphaFoldDB" id="G5GK10"/>
<organism evidence="1 2">
    <name type="scientific">Johnsonella ignava ATCC 51276</name>
    <dbReference type="NCBI Taxonomy" id="679200"/>
    <lineage>
        <taxon>Bacteria</taxon>
        <taxon>Bacillati</taxon>
        <taxon>Bacillota</taxon>
        <taxon>Clostridia</taxon>
        <taxon>Lachnospirales</taxon>
        <taxon>Lachnospiraceae</taxon>
        <taxon>Johnsonella</taxon>
    </lineage>
</organism>
<dbReference type="RefSeq" id="WP_005541709.1">
    <property type="nucleotide sequence ID" value="NZ_JH378837.1"/>
</dbReference>
<dbReference type="STRING" id="679200.HMPREF9333_01900"/>
<dbReference type="Pfam" id="PF11756">
    <property type="entry name" value="YgbA_NO"/>
    <property type="match status" value="1"/>
</dbReference>
<sequence length="116" mass="14036">MNEEKIEKKRKNESRIVVQMIELYCRKKHTDLYNIMVCDDCKRLMDYARSRIDNCPFMENKTFCANCKIHCYSAEMRKKIREVMRYSGSRMLLYHPVMCIRHAITSFKKIEKNVVL</sequence>
<proteinExistence type="predicted"/>